<dbReference type="Proteomes" id="UP000184546">
    <property type="component" value="Unassembled WGS sequence"/>
</dbReference>
<accession>A0A1L9WF11</accession>
<organism evidence="2 3">
    <name type="scientific">Aspergillus aculeatus (strain ATCC 16872 / CBS 172.66 / WB 5094)</name>
    <dbReference type="NCBI Taxonomy" id="690307"/>
    <lineage>
        <taxon>Eukaryota</taxon>
        <taxon>Fungi</taxon>
        <taxon>Dikarya</taxon>
        <taxon>Ascomycota</taxon>
        <taxon>Pezizomycotina</taxon>
        <taxon>Eurotiomycetes</taxon>
        <taxon>Eurotiomycetidae</taxon>
        <taxon>Eurotiales</taxon>
        <taxon>Aspergillaceae</taxon>
        <taxon>Aspergillus</taxon>
        <taxon>Aspergillus subgen. Circumdati</taxon>
    </lineage>
</organism>
<keyword evidence="3" id="KW-1185">Reference proteome</keyword>
<dbReference type="OrthoDB" id="5422688at2759"/>
<feature type="transmembrane region" description="Helical" evidence="1">
    <location>
        <begin position="121"/>
        <end position="140"/>
    </location>
</feature>
<name>A0A1L9WF11_ASPA1</name>
<gene>
    <name evidence="2" type="ORF">ASPACDRAFT_55617</name>
</gene>
<dbReference type="AlphaFoldDB" id="A0A1L9WF11"/>
<protein>
    <submittedName>
        <fullName evidence="2">Uncharacterized protein</fullName>
    </submittedName>
</protein>
<proteinExistence type="predicted"/>
<dbReference type="EMBL" id="KV878994">
    <property type="protein sequence ID" value="OJJ94695.1"/>
    <property type="molecule type" value="Genomic_DNA"/>
</dbReference>
<feature type="transmembrane region" description="Helical" evidence="1">
    <location>
        <begin position="194"/>
        <end position="217"/>
    </location>
</feature>
<feature type="transmembrane region" description="Helical" evidence="1">
    <location>
        <begin position="94"/>
        <end position="115"/>
    </location>
</feature>
<dbReference type="RefSeq" id="XP_020051035.1">
    <property type="nucleotide sequence ID" value="XM_020203026.1"/>
</dbReference>
<reference evidence="3" key="1">
    <citation type="journal article" date="2017" name="Genome Biol.">
        <title>Comparative genomics reveals high biological diversity and specific adaptations in the industrially and medically important fungal genus Aspergillus.</title>
        <authorList>
            <person name="de Vries R.P."/>
            <person name="Riley R."/>
            <person name="Wiebenga A."/>
            <person name="Aguilar-Osorio G."/>
            <person name="Amillis S."/>
            <person name="Uchima C.A."/>
            <person name="Anderluh G."/>
            <person name="Asadollahi M."/>
            <person name="Askin M."/>
            <person name="Barry K."/>
            <person name="Battaglia E."/>
            <person name="Bayram O."/>
            <person name="Benocci T."/>
            <person name="Braus-Stromeyer S.A."/>
            <person name="Caldana C."/>
            <person name="Canovas D."/>
            <person name="Cerqueira G.C."/>
            <person name="Chen F."/>
            <person name="Chen W."/>
            <person name="Choi C."/>
            <person name="Clum A."/>
            <person name="Dos Santos R.A."/>
            <person name="Damasio A.R."/>
            <person name="Diallinas G."/>
            <person name="Emri T."/>
            <person name="Fekete E."/>
            <person name="Flipphi M."/>
            <person name="Freyberg S."/>
            <person name="Gallo A."/>
            <person name="Gournas C."/>
            <person name="Habgood R."/>
            <person name="Hainaut M."/>
            <person name="Harispe M.L."/>
            <person name="Henrissat B."/>
            <person name="Hilden K.S."/>
            <person name="Hope R."/>
            <person name="Hossain A."/>
            <person name="Karabika E."/>
            <person name="Karaffa L."/>
            <person name="Karanyi Z."/>
            <person name="Krasevec N."/>
            <person name="Kuo A."/>
            <person name="Kusch H."/>
            <person name="LaButti K."/>
            <person name="Lagendijk E.L."/>
            <person name="Lapidus A."/>
            <person name="Levasseur A."/>
            <person name="Lindquist E."/>
            <person name="Lipzen A."/>
            <person name="Logrieco A.F."/>
            <person name="MacCabe A."/>
            <person name="Maekelae M.R."/>
            <person name="Malavazi I."/>
            <person name="Melin P."/>
            <person name="Meyer V."/>
            <person name="Mielnichuk N."/>
            <person name="Miskei M."/>
            <person name="Molnar A.P."/>
            <person name="Mule G."/>
            <person name="Ngan C.Y."/>
            <person name="Orejas M."/>
            <person name="Orosz E."/>
            <person name="Ouedraogo J.P."/>
            <person name="Overkamp K.M."/>
            <person name="Park H.-S."/>
            <person name="Perrone G."/>
            <person name="Piumi F."/>
            <person name="Punt P.J."/>
            <person name="Ram A.F."/>
            <person name="Ramon A."/>
            <person name="Rauscher S."/>
            <person name="Record E."/>
            <person name="Riano-Pachon D.M."/>
            <person name="Robert V."/>
            <person name="Roehrig J."/>
            <person name="Ruller R."/>
            <person name="Salamov A."/>
            <person name="Salih N.S."/>
            <person name="Samson R.A."/>
            <person name="Sandor E."/>
            <person name="Sanguinetti M."/>
            <person name="Schuetze T."/>
            <person name="Sepcic K."/>
            <person name="Shelest E."/>
            <person name="Sherlock G."/>
            <person name="Sophianopoulou V."/>
            <person name="Squina F.M."/>
            <person name="Sun H."/>
            <person name="Susca A."/>
            <person name="Todd R.B."/>
            <person name="Tsang A."/>
            <person name="Unkles S.E."/>
            <person name="van de Wiele N."/>
            <person name="van Rossen-Uffink D."/>
            <person name="Oliveira J.V."/>
            <person name="Vesth T.C."/>
            <person name="Visser J."/>
            <person name="Yu J.-H."/>
            <person name="Zhou M."/>
            <person name="Andersen M.R."/>
            <person name="Archer D.B."/>
            <person name="Baker S.E."/>
            <person name="Benoit I."/>
            <person name="Brakhage A.A."/>
            <person name="Braus G.H."/>
            <person name="Fischer R."/>
            <person name="Frisvad J.C."/>
            <person name="Goldman G.H."/>
            <person name="Houbraken J."/>
            <person name="Oakley B."/>
            <person name="Pocsi I."/>
            <person name="Scazzocchio C."/>
            <person name="Seiboth B."/>
            <person name="vanKuyk P.A."/>
            <person name="Wortman J."/>
            <person name="Dyer P.S."/>
            <person name="Grigoriev I.V."/>
        </authorList>
    </citation>
    <scope>NUCLEOTIDE SEQUENCE [LARGE SCALE GENOMIC DNA]</scope>
    <source>
        <strain evidence="3">ATCC 16872 / CBS 172.66 / WB 5094</strain>
    </source>
</reference>
<keyword evidence="1" id="KW-0812">Transmembrane</keyword>
<dbReference type="VEuPathDB" id="FungiDB:ASPACDRAFT_55617"/>
<evidence type="ECO:0000313" key="3">
    <source>
        <dbReference type="Proteomes" id="UP000184546"/>
    </source>
</evidence>
<evidence type="ECO:0000256" key="1">
    <source>
        <dbReference type="SAM" id="Phobius"/>
    </source>
</evidence>
<dbReference type="GeneID" id="30976840"/>
<keyword evidence="1" id="KW-0472">Membrane</keyword>
<keyword evidence="1" id="KW-1133">Transmembrane helix</keyword>
<sequence length="375" mass="42835">MGFPWITLQSWEPFHIDALGVLSLLGAEALDTSVGRLVASKWLEYMPLLAGFVIASMHTTDLAPWFSRWVQCQEFETTRSIVYWDVGNNPQSWLCYRIISGVLSICLLGLLLAMTVLSKDWYGLANAIALMVSVIVRAYVLQANRNAVDRAVESPEGIAKTLLITPDSKVITMFIPDNLIVPIFVRKPRPYRNWLYRLFQWAGWASFAVHVLAIGMANLATQLYSVVLILTSSILISWKFGCDDSTLGQRHRNLIGDNISPAYSCWIGSRLQAIVFEWPLDMEFRRSGPTQWRLNNASDRIEDGQRSERRIDLYAWLNLTSYEEDSLGKWDLLPHKRSHDNSWQEEFNAKKALRHCIGSPRARSPYAYQSSKEEQ</sequence>
<feature type="transmembrane region" description="Helical" evidence="1">
    <location>
        <begin position="223"/>
        <end position="242"/>
    </location>
</feature>
<dbReference type="OMA" id="WFTRWIS"/>
<evidence type="ECO:0000313" key="2">
    <source>
        <dbReference type="EMBL" id="OJJ94695.1"/>
    </source>
</evidence>